<evidence type="ECO:0000313" key="2">
    <source>
        <dbReference type="Proteomes" id="UP000326598"/>
    </source>
</evidence>
<name>A0A5J6I106_STRC4</name>
<evidence type="ECO:0000313" key="1">
    <source>
        <dbReference type="EMBL" id="QEV24874.1"/>
    </source>
</evidence>
<proteinExistence type="predicted"/>
<protein>
    <submittedName>
        <fullName evidence="1">Uncharacterized protein</fullName>
    </submittedName>
</protein>
<accession>A0A5J6I106</accession>
<dbReference type="KEGG" id="scoe:CP976_12315"/>
<dbReference type="EMBL" id="CP023694">
    <property type="protein sequence ID" value="QEV24874.1"/>
    <property type="molecule type" value="Genomic_DNA"/>
</dbReference>
<gene>
    <name evidence="1" type="ORF">CP976_12315</name>
</gene>
<organism evidence="1 2">
    <name type="scientific">Streptomyces coeruleorubidus</name>
    <dbReference type="NCBI Taxonomy" id="116188"/>
    <lineage>
        <taxon>Bacteria</taxon>
        <taxon>Bacillati</taxon>
        <taxon>Actinomycetota</taxon>
        <taxon>Actinomycetes</taxon>
        <taxon>Kitasatosporales</taxon>
        <taxon>Streptomycetaceae</taxon>
        <taxon>Streptomyces</taxon>
    </lineage>
</organism>
<dbReference type="GeneID" id="91416866"/>
<dbReference type="RefSeq" id="WP_150480388.1">
    <property type="nucleotide sequence ID" value="NZ_BMTB01000035.1"/>
</dbReference>
<reference evidence="1 2" key="1">
    <citation type="submission" date="2017-09" db="EMBL/GenBank/DDBJ databases">
        <authorList>
            <person name="Lee N."/>
            <person name="Cho B.-K."/>
        </authorList>
    </citation>
    <scope>NUCLEOTIDE SEQUENCE [LARGE SCALE GENOMIC DNA]</scope>
    <source>
        <strain evidence="1 2">ATCC 13740</strain>
    </source>
</reference>
<dbReference type="Proteomes" id="UP000326598">
    <property type="component" value="Chromosome"/>
</dbReference>
<dbReference type="AlphaFoldDB" id="A0A5J6I106"/>
<sequence length="186" mass="20799">MKDTTMLPLDRLRELLRELDDPDPEHREMPRDYDVPAARQRFRQFADAAERRFGPSVSAGMGQDSSFLGVVSVPGEATGTGRPLQMAISNFGPFVTARAGLPGLLDWKEGLDDEFVTWLDELCTELGCVYVPFELLMEPYDGPTPLGDDEADEAILAALAAASADEEEEEEDDLPPAWYDRYFQYM</sequence>